<evidence type="ECO:0000313" key="7">
    <source>
        <dbReference type="Proteomes" id="UP001140293"/>
    </source>
</evidence>
<dbReference type="EMBL" id="JACKSJ010000148">
    <property type="protein sequence ID" value="MCV7171800.1"/>
    <property type="molecule type" value="Genomic_DNA"/>
</dbReference>
<sequence length="326" mass="35812">MDPQQPAHRYPAPGGRAEPVRPDAFAAVMATGIVSIAAADHGYDRVSAGLAVLAAVALPVLMFLAAMSRRRDGWDLREIDTAVGLLTFVAACAVLAARFSDHEAAVWVLGTMALLGWVSLMPIVVSRVWRLRWTGLRGRAHGAWELVSVATAGLAIVFVALGILFWGTAFWLLALCWYLVMTSLVVWRIGADPAMRRDVPPDHWILMGGLAVSTLAGDHLHHALPPGPFADAVRHVTIGTWVLATLWIVPLLSVGWRRVRAWPAVFPLGMYASATFAMYRETGWRWLDVVSAIAFWIALAVWLLTFLRFRRAFVRPPIVSAPKSRD</sequence>
<feature type="transmembrane region" description="Helical" evidence="5">
    <location>
        <begin position="146"/>
        <end position="165"/>
    </location>
</feature>
<keyword evidence="4 5" id="KW-0472">Membrane</keyword>
<feature type="transmembrane region" description="Helical" evidence="5">
    <location>
        <begin position="261"/>
        <end position="280"/>
    </location>
</feature>
<dbReference type="InterPro" id="IPR004695">
    <property type="entry name" value="SLAC1/Mae1/Ssu1/TehA"/>
</dbReference>
<evidence type="ECO:0000256" key="5">
    <source>
        <dbReference type="SAM" id="Phobius"/>
    </source>
</evidence>
<evidence type="ECO:0000256" key="3">
    <source>
        <dbReference type="ARBA" id="ARBA00022989"/>
    </source>
</evidence>
<dbReference type="GO" id="GO:0016020">
    <property type="term" value="C:membrane"/>
    <property type="evidence" value="ECO:0007669"/>
    <property type="project" value="UniProtKB-SubCell"/>
</dbReference>
<dbReference type="AlphaFoldDB" id="A0A9X2YP69"/>
<accession>A0A9X2YP69</accession>
<protein>
    <submittedName>
        <fullName evidence="6">Tellurite resistance/C4-dicarboxylate transporter family protein</fullName>
    </submittedName>
</protein>
<evidence type="ECO:0000256" key="2">
    <source>
        <dbReference type="ARBA" id="ARBA00022692"/>
    </source>
</evidence>
<keyword evidence="3 5" id="KW-1133">Transmembrane helix</keyword>
<proteinExistence type="predicted"/>
<keyword evidence="7" id="KW-1185">Reference proteome</keyword>
<feature type="transmembrane region" description="Helical" evidence="5">
    <location>
        <begin position="105"/>
        <end position="125"/>
    </location>
</feature>
<dbReference type="InterPro" id="IPR038665">
    <property type="entry name" value="Voltage-dep_anion_channel_sf"/>
</dbReference>
<gene>
    <name evidence="6" type="ORF">H7I41_17950</name>
</gene>
<reference evidence="6" key="2">
    <citation type="journal article" date="2022" name="BMC Genomics">
        <title>Comparative genome analysis of mycobacteria focusing on tRNA and non-coding RNA.</title>
        <authorList>
            <person name="Behra P.R.K."/>
            <person name="Pettersson B.M.F."/>
            <person name="Ramesh M."/>
            <person name="Das S."/>
            <person name="Dasgupta S."/>
            <person name="Kirsebom L.A."/>
        </authorList>
    </citation>
    <scope>NUCLEOTIDE SEQUENCE</scope>
    <source>
        <strain evidence="6">DSM 44615</strain>
    </source>
</reference>
<organism evidence="6 7">
    <name type="scientific">[Mycobacterium] manitobense</name>
    <dbReference type="NCBI Taxonomy" id="190147"/>
    <lineage>
        <taxon>Bacteria</taxon>
        <taxon>Bacillati</taxon>
        <taxon>Actinomycetota</taxon>
        <taxon>Actinomycetes</taxon>
        <taxon>Mycobacteriales</taxon>
        <taxon>Mycobacteriaceae</taxon>
        <taxon>Mycolicibacterium</taxon>
    </lineage>
</organism>
<comment type="subcellular location">
    <subcellularLocation>
        <location evidence="1">Membrane</location>
        <topology evidence="1">Multi-pass membrane protein</topology>
    </subcellularLocation>
</comment>
<keyword evidence="2 5" id="KW-0812">Transmembrane</keyword>
<dbReference type="Pfam" id="PF03595">
    <property type="entry name" value="SLAC1"/>
    <property type="match status" value="1"/>
</dbReference>
<dbReference type="GO" id="GO:0055085">
    <property type="term" value="P:transmembrane transport"/>
    <property type="evidence" value="ECO:0007669"/>
    <property type="project" value="InterPro"/>
</dbReference>
<feature type="transmembrane region" description="Helical" evidence="5">
    <location>
        <begin position="171"/>
        <end position="191"/>
    </location>
</feature>
<feature type="transmembrane region" description="Helical" evidence="5">
    <location>
        <begin position="203"/>
        <end position="220"/>
    </location>
</feature>
<feature type="transmembrane region" description="Helical" evidence="5">
    <location>
        <begin position="45"/>
        <end position="67"/>
    </location>
</feature>
<reference evidence="6" key="1">
    <citation type="submission" date="2020-07" db="EMBL/GenBank/DDBJ databases">
        <authorList>
            <person name="Pettersson B.M.F."/>
            <person name="Behra P.R.K."/>
            <person name="Ramesh M."/>
            <person name="Das S."/>
            <person name="Dasgupta S."/>
            <person name="Kirsebom L.A."/>
        </authorList>
    </citation>
    <scope>NUCLEOTIDE SEQUENCE</scope>
    <source>
        <strain evidence="6">DSM 44615</strain>
    </source>
</reference>
<evidence type="ECO:0000313" key="6">
    <source>
        <dbReference type="EMBL" id="MCV7171800.1"/>
    </source>
</evidence>
<dbReference type="CDD" id="cd09319">
    <property type="entry name" value="TDT_like_1"/>
    <property type="match status" value="1"/>
</dbReference>
<comment type="caution">
    <text evidence="6">The sequence shown here is derived from an EMBL/GenBank/DDBJ whole genome shotgun (WGS) entry which is preliminary data.</text>
</comment>
<feature type="transmembrane region" description="Helical" evidence="5">
    <location>
        <begin position="232"/>
        <end position="254"/>
    </location>
</feature>
<evidence type="ECO:0000256" key="1">
    <source>
        <dbReference type="ARBA" id="ARBA00004141"/>
    </source>
</evidence>
<dbReference type="Proteomes" id="UP001140293">
    <property type="component" value="Unassembled WGS sequence"/>
</dbReference>
<evidence type="ECO:0000256" key="4">
    <source>
        <dbReference type="ARBA" id="ARBA00023136"/>
    </source>
</evidence>
<feature type="transmembrane region" description="Helical" evidence="5">
    <location>
        <begin position="79"/>
        <end position="99"/>
    </location>
</feature>
<feature type="transmembrane region" description="Helical" evidence="5">
    <location>
        <begin position="286"/>
        <end position="307"/>
    </location>
</feature>
<name>A0A9X2YP69_9MYCO</name>
<dbReference type="Gene3D" id="1.50.10.150">
    <property type="entry name" value="Voltage-dependent anion channel"/>
    <property type="match status" value="1"/>
</dbReference>